<dbReference type="PANTHER" id="PTHR45663">
    <property type="entry name" value="GEO12009P1"/>
    <property type="match status" value="1"/>
</dbReference>
<comment type="similarity">
    <text evidence="1">Belongs to the thioredoxin family.</text>
</comment>
<evidence type="ECO:0000313" key="9">
    <source>
        <dbReference type="Proteomes" id="UP000199256"/>
    </source>
</evidence>
<dbReference type="PROSITE" id="PS51352">
    <property type="entry name" value="THIOREDOXIN_2"/>
    <property type="match status" value="1"/>
</dbReference>
<dbReference type="InterPro" id="IPR013766">
    <property type="entry name" value="Thioredoxin_domain"/>
</dbReference>
<dbReference type="GO" id="GO:0005737">
    <property type="term" value="C:cytoplasm"/>
    <property type="evidence" value="ECO:0007669"/>
    <property type="project" value="TreeGrafter"/>
</dbReference>
<dbReference type="FunFam" id="3.40.30.10:FF:000001">
    <property type="entry name" value="Thioredoxin"/>
    <property type="match status" value="1"/>
</dbReference>
<reference evidence="9" key="1">
    <citation type="submission" date="2016-10" db="EMBL/GenBank/DDBJ databases">
        <authorList>
            <person name="Varghese N."/>
            <person name="Submissions S."/>
        </authorList>
    </citation>
    <scope>NUCLEOTIDE SEQUENCE [LARGE SCALE GENOMIC DNA]</scope>
    <source>
        <strain evidence="9">DSM 241</strain>
    </source>
</reference>
<dbReference type="InterPro" id="IPR005746">
    <property type="entry name" value="Thioredoxin"/>
</dbReference>
<dbReference type="PRINTS" id="PR00421">
    <property type="entry name" value="THIOREDOXIN"/>
</dbReference>
<evidence type="ECO:0000256" key="3">
    <source>
        <dbReference type="ARBA" id="ARBA00022982"/>
    </source>
</evidence>
<feature type="domain" description="Thioredoxin" evidence="7">
    <location>
        <begin position="6"/>
        <end position="113"/>
    </location>
</feature>
<dbReference type="Proteomes" id="UP000199256">
    <property type="component" value="Unassembled WGS sequence"/>
</dbReference>
<name>A0A1H7NBF2_9GAMM</name>
<dbReference type="AlphaFoldDB" id="A0A1H7NBF2"/>
<keyword evidence="9" id="KW-1185">Reference proteome</keyword>
<evidence type="ECO:0000256" key="2">
    <source>
        <dbReference type="ARBA" id="ARBA00022448"/>
    </source>
</evidence>
<dbReference type="SUPFAM" id="SSF48452">
    <property type="entry name" value="TPR-like"/>
    <property type="match status" value="1"/>
</dbReference>
<dbReference type="Pfam" id="PF14559">
    <property type="entry name" value="TPR_19"/>
    <property type="match status" value="1"/>
</dbReference>
<dbReference type="CDD" id="cd02956">
    <property type="entry name" value="ybbN"/>
    <property type="match status" value="1"/>
</dbReference>
<keyword evidence="5" id="KW-0676">Redox-active center</keyword>
<accession>A0A1H7NBF2</accession>
<dbReference type="OrthoDB" id="9790390at2"/>
<dbReference type="InterPro" id="IPR011990">
    <property type="entry name" value="TPR-like_helical_dom_sf"/>
</dbReference>
<dbReference type="Gene3D" id="1.25.40.10">
    <property type="entry name" value="Tetratricopeptide repeat domain"/>
    <property type="match status" value="2"/>
</dbReference>
<sequence>MSTSPTLIDVTQDNFHAVVIEGSQQRPVLVDFWADWCQPCQMLMPILAKLVEEYAGGFVLAKVNSDQQQELALQYGVRSLPTVLVFRDGEPVDQFMGVQPESTIRQLLEKHLPGPGSEARGAAREALKAGDANAALAQLEIAREANPEDEALKIDQARALLMLGRVDEAEAVMKTVPVHLHQEDAGRRVDAELRLARARGDLAELPALEARLDEHPDDPEALHRVGAARLLEGEYEPGLAMLMQLMKKHRQYGEDAGHKGLLAAFELLGARHPLVNDYRRKMMALMF</sequence>
<evidence type="ECO:0000256" key="1">
    <source>
        <dbReference type="ARBA" id="ARBA00008987"/>
    </source>
</evidence>
<gene>
    <name evidence="8" type="ORF">SAMN05444515_11170</name>
</gene>
<keyword evidence="4" id="KW-1015">Disulfide bond</keyword>
<dbReference type="SUPFAM" id="SSF52833">
    <property type="entry name" value="Thioredoxin-like"/>
    <property type="match status" value="1"/>
</dbReference>
<dbReference type="GO" id="GO:0006950">
    <property type="term" value="P:response to stress"/>
    <property type="evidence" value="ECO:0007669"/>
    <property type="project" value="UniProtKB-ARBA"/>
</dbReference>
<dbReference type="Gene3D" id="3.40.30.10">
    <property type="entry name" value="Glutaredoxin"/>
    <property type="match status" value="1"/>
</dbReference>
<dbReference type="RefSeq" id="WP_090254093.1">
    <property type="nucleotide sequence ID" value="NZ_FOAA01000011.1"/>
</dbReference>
<dbReference type="InterPro" id="IPR036249">
    <property type="entry name" value="Thioredoxin-like_sf"/>
</dbReference>
<organism evidence="8 9">
    <name type="scientific">Ectothiorhodospira marina</name>
    <dbReference type="NCBI Taxonomy" id="1396821"/>
    <lineage>
        <taxon>Bacteria</taxon>
        <taxon>Pseudomonadati</taxon>
        <taxon>Pseudomonadota</taxon>
        <taxon>Gammaproteobacteria</taxon>
        <taxon>Chromatiales</taxon>
        <taxon>Ectothiorhodospiraceae</taxon>
        <taxon>Ectothiorhodospira</taxon>
    </lineage>
</organism>
<dbReference type="NCBIfam" id="TIGR01068">
    <property type="entry name" value="thioredoxin"/>
    <property type="match status" value="1"/>
</dbReference>
<dbReference type="Pfam" id="PF14561">
    <property type="entry name" value="TPR_20"/>
    <property type="match status" value="1"/>
</dbReference>
<keyword evidence="3" id="KW-0249">Electron transport</keyword>
<dbReference type="STRING" id="1396821.SAMN05444515_11170"/>
<proteinExistence type="inferred from homology"/>
<evidence type="ECO:0000259" key="7">
    <source>
        <dbReference type="PROSITE" id="PS51352"/>
    </source>
</evidence>
<evidence type="ECO:0000313" key="8">
    <source>
        <dbReference type="EMBL" id="SEL20609.1"/>
    </source>
</evidence>
<protein>
    <recommendedName>
        <fullName evidence="6">Thioredoxin</fullName>
    </recommendedName>
</protein>
<dbReference type="GO" id="GO:0015035">
    <property type="term" value="F:protein-disulfide reductase activity"/>
    <property type="evidence" value="ECO:0007669"/>
    <property type="project" value="UniProtKB-UniRule"/>
</dbReference>
<dbReference type="EMBL" id="FOAA01000011">
    <property type="protein sequence ID" value="SEL20609.1"/>
    <property type="molecule type" value="Genomic_DNA"/>
</dbReference>
<evidence type="ECO:0000256" key="5">
    <source>
        <dbReference type="ARBA" id="ARBA00023284"/>
    </source>
</evidence>
<evidence type="ECO:0000256" key="6">
    <source>
        <dbReference type="NCBIfam" id="TIGR01068"/>
    </source>
</evidence>
<dbReference type="PANTHER" id="PTHR45663:SF11">
    <property type="entry name" value="GEO12009P1"/>
    <property type="match status" value="1"/>
</dbReference>
<keyword evidence="2" id="KW-0813">Transport</keyword>
<evidence type="ECO:0000256" key="4">
    <source>
        <dbReference type="ARBA" id="ARBA00023157"/>
    </source>
</evidence>
<dbReference type="Pfam" id="PF00085">
    <property type="entry name" value="Thioredoxin"/>
    <property type="match status" value="1"/>
</dbReference>